<keyword evidence="2" id="KW-1185">Reference proteome</keyword>
<accession>A0A3M7P483</accession>
<organism evidence="1 2">
    <name type="scientific">Brachionus plicatilis</name>
    <name type="common">Marine rotifer</name>
    <name type="synonym">Brachionus muelleri</name>
    <dbReference type="NCBI Taxonomy" id="10195"/>
    <lineage>
        <taxon>Eukaryota</taxon>
        <taxon>Metazoa</taxon>
        <taxon>Spiralia</taxon>
        <taxon>Gnathifera</taxon>
        <taxon>Rotifera</taxon>
        <taxon>Eurotatoria</taxon>
        <taxon>Monogononta</taxon>
        <taxon>Pseudotrocha</taxon>
        <taxon>Ploima</taxon>
        <taxon>Brachionidae</taxon>
        <taxon>Brachionus</taxon>
    </lineage>
</organism>
<dbReference type="Proteomes" id="UP000276133">
    <property type="component" value="Unassembled WGS sequence"/>
</dbReference>
<proteinExistence type="predicted"/>
<comment type="caution">
    <text evidence="1">The sequence shown here is derived from an EMBL/GenBank/DDBJ whole genome shotgun (WGS) entry which is preliminary data.</text>
</comment>
<gene>
    <name evidence="1" type="ORF">BpHYR1_033040</name>
</gene>
<dbReference type="AlphaFoldDB" id="A0A3M7P483"/>
<protein>
    <submittedName>
        <fullName evidence="1">Uncharacterized protein</fullName>
    </submittedName>
</protein>
<dbReference type="EMBL" id="REGN01013491">
    <property type="protein sequence ID" value="RMZ93875.1"/>
    <property type="molecule type" value="Genomic_DNA"/>
</dbReference>
<evidence type="ECO:0000313" key="2">
    <source>
        <dbReference type="Proteomes" id="UP000276133"/>
    </source>
</evidence>
<name>A0A3M7P483_BRAPC</name>
<evidence type="ECO:0000313" key="1">
    <source>
        <dbReference type="EMBL" id="RMZ93875.1"/>
    </source>
</evidence>
<reference evidence="1 2" key="1">
    <citation type="journal article" date="2018" name="Sci. Rep.">
        <title>Genomic signatures of local adaptation to the degree of environmental predictability in rotifers.</title>
        <authorList>
            <person name="Franch-Gras L."/>
            <person name="Hahn C."/>
            <person name="Garcia-Roger E.M."/>
            <person name="Carmona M.J."/>
            <person name="Serra M."/>
            <person name="Gomez A."/>
        </authorList>
    </citation>
    <scope>NUCLEOTIDE SEQUENCE [LARGE SCALE GENOMIC DNA]</scope>
    <source>
        <strain evidence="1">HYR1</strain>
    </source>
</reference>
<sequence length="77" mass="9237">MFCIELIEHKYLASMLNFQKCRKSSKEIYSYYPTQVNTDTFTSNYSENFDINEEIDSIDSEFLKELETLDFILKQNE</sequence>